<protein>
    <recommendedName>
        <fullName evidence="1 6">Inositol-pentakisphosphate 2-kinase</fullName>
        <ecNumber evidence="1 6">2.7.1.158</ecNumber>
    </recommendedName>
</protein>
<evidence type="ECO:0000256" key="5">
    <source>
        <dbReference type="ARBA" id="ARBA00022840"/>
    </source>
</evidence>
<dbReference type="GO" id="GO:0005634">
    <property type="term" value="C:nucleus"/>
    <property type="evidence" value="ECO:0007669"/>
    <property type="project" value="TreeGrafter"/>
</dbReference>
<dbReference type="PANTHER" id="PTHR14456:SF2">
    <property type="entry name" value="INOSITOL-PENTAKISPHOSPHATE 2-KINASE"/>
    <property type="match status" value="1"/>
</dbReference>
<keyword evidence="4 6" id="KW-0418">Kinase</keyword>
<keyword evidence="5 6" id="KW-0067">ATP-binding</keyword>
<dbReference type="GO" id="GO:0005524">
    <property type="term" value="F:ATP binding"/>
    <property type="evidence" value="ECO:0007669"/>
    <property type="project" value="UniProtKB-KW"/>
</dbReference>
<organism evidence="7 8">
    <name type="scientific">Zingiber officinale</name>
    <name type="common">Ginger</name>
    <name type="synonym">Amomum zingiber</name>
    <dbReference type="NCBI Taxonomy" id="94328"/>
    <lineage>
        <taxon>Eukaryota</taxon>
        <taxon>Viridiplantae</taxon>
        <taxon>Streptophyta</taxon>
        <taxon>Embryophyta</taxon>
        <taxon>Tracheophyta</taxon>
        <taxon>Spermatophyta</taxon>
        <taxon>Magnoliopsida</taxon>
        <taxon>Liliopsida</taxon>
        <taxon>Zingiberales</taxon>
        <taxon>Zingiberaceae</taxon>
        <taxon>Zingiber</taxon>
    </lineage>
</organism>
<dbReference type="EC" id="2.7.1.158" evidence="1 6"/>
<proteinExistence type="predicted"/>
<dbReference type="PANTHER" id="PTHR14456">
    <property type="entry name" value="INOSITOL POLYPHOSPHATE KINASE 1"/>
    <property type="match status" value="1"/>
</dbReference>
<keyword evidence="8" id="KW-1185">Reference proteome</keyword>
<dbReference type="Gene3D" id="3.30.200.110">
    <property type="entry name" value="Inositol-pentakisphosphate 2-kinase, N-lobe"/>
    <property type="match status" value="1"/>
</dbReference>
<dbReference type="GO" id="GO:0035299">
    <property type="term" value="F:inositol-1,3,4,5,6-pentakisphosphate 2-kinase activity"/>
    <property type="evidence" value="ECO:0007669"/>
    <property type="project" value="UniProtKB-EC"/>
</dbReference>
<keyword evidence="2 6" id="KW-0808">Transferase</keyword>
<dbReference type="Pfam" id="PF06090">
    <property type="entry name" value="Ins_P5_2-kin"/>
    <property type="match status" value="1"/>
</dbReference>
<evidence type="ECO:0000256" key="1">
    <source>
        <dbReference type="ARBA" id="ARBA00012023"/>
    </source>
</evidence>
<accession>A0A8J5I8E1</accession>
<comment type="domain">
    <text evidence="6">The EXKPK motif is conserved in inositol-pentakisphosphate 2-kinases of both family 1 and 2.</text>
</comment>
<dbReference type="Proteomes" id="UP000734854">
    <property type="component" value="Unassembled WGS sequence"/>
</dbReference>
<evidence type="ECO:0000256" key="2">
    <source>
        <dbReference type="ARBA" id="ARBA00022679"/>
    </source>
</evidence>
<evidence type="ECO:0000313" key="8">
    <source>
        <dbReference type="Proteomes" id="UP000734854"/>
    </source>
</evidence>
<comment type="catalytic activity">
    <reaction evidence="6">
        <text>1D-myo-inositol 1,3,4,5,6-pentakisphosphate + ATP = 1D-myo-inositol hexakisphosphate + ADP + H(+)</text>
        <dbReference type="Rhea" id="RHEA:20313"/>
        <dbReference type="ChEBI" id="CHEBI:15378"/>
        <dbReference type="ChEBI" id="CHEBI:30616"/>
        <dbReference type="ChEBI" id="CHEBI:57733"/>
        <dbReference type="ChEBI" id="CHEBI:58130"/>
        <dbReference type="ChEBI" id="CHEBI:456216"/>
        <dbReference type="EC" id="2.7.1.158"/>
    </reaction>
</comment>
<dbReference type="InterPro" id="IPR009286">
    <property type="entry name" value="Ins_P5_2-kin"/>
</dbReference>
<comment type="function">
    <text evidence="6">Phosphorylates Ins(1,3,4,5,6)P5 at position 2 to form Ins(1,2,3,4,5,6)P6 (InsP6 or phytate).</text>
</comment>
<keyword evidence="3 6" id="KW-0547">Nucleotide-binding</keyword>
<dbReference type="GO" id="GO:0032958">
    <property type="term" value="P:inositol phosphate biosynthetic process"/>
    <property type="evidence" value="ECO:0007669"/>
    <property type="project" value="TreeGrafter"/>
</dbReference>
<dbReference type="AlphaFoldDB" id="A0A8J5I8E1"/>
<comment type="caution">
    <text evidence="7">The sequence shown here is derived from an EMBL/GenBank/DDBJ whole genome shotgun (WGS) entry which is preliminary data.</text>
</comment>
<name>A0A8J5I8E1_ZINOF</name>
<dbReference type="EMBL" id="JACMSC010000001">
    <property type="protein sequence ID" value="KAG6535555.1"/>
    <property type="molecule type" value="Genomic_DNA"/>
</dbReference>
<sequence>MEDSIGELLCYRECVSPAQSIYLLLCLVPSLVLSSSSNADRSIGCAMSHHRQEEHAILRESDAKDWFYKGEGAANLVLGYSGSSPSLVGKVLRIQKSARQINLSENGCLVLSDEERLIWGGVDELVKSTSKEAAARAFVQCVMTNYLDSKHIDPGACLFQFHIPIPVSKEFLEAVEMNINSQRPTWRVAASNIDNLCGSALLISDHSIISGAPKSDFCFAVEIKPKCGFLPSSEYIAEANSIKKHVTRFKMHQFLKLHQGEVSQVSGYDPLDLFSGTRDRMLLAITALFTSPQNNFRIFMNGSLIYGGLGGGADNNSVLSPKTENAIADLIAASGLQLVSLLELTAEILLRSEILHRLLATQKMDILDIEGAIHLYYNIISQPCSVCKNLSKAEVLHKYSSLHSLPLEKSLKIVGDYLIAATAKDCSLMISFRPSEDGHSASNHDTVFSKSINQSYDYKAYYIDLDLKPLKKMIYYYQLDQKIVNFYKMNQEIQGKVCCSGNGAPTAKH</sequence>
<dbReference type="InterPro" id="IPR043001">
    <property type="entry name" value="IP5_2-K_N_lobe"/>
</dbReference>
<evidence type="ECO:0000256" key="3">
    <source>
        <dbReference type="ARBA" id="ARBA00022741"/>
    </source>
</evidence>
<gene>
    <name evidence="7" type="ORF">ZIOFF_000577</name>
</gene>
<evidence type="ECO:0000313" key="7">
    <source>
        <dbReference type="EMBL" id="KAG6535555.1"/>
    </source>
</evidence>
<evidence type="ECO:0000256" key="4">
    <source>
        <dbReference type="ARBA" id="ARBA00022777"/>
    </source>
</evidence>
<reference evidence="7 8" key="1">
    <citation type="submission" date="2020-08" db="EMBL/GenBank/DDBJ databases">
        <title>Plant Genome Project.</title>
        <authorList>
            <person name="Zhang R.-G."/>
        </authorList>
    </citation>
    <scope>NUCLEOTIDE SEQUENCE [LARGE SCALE GENOMIC DNA]</scope>
    <source>
        <tissue evidence="7">Rhizome</tissue>
    </source>
</reference>
<evidence type="ECO:0000256" key="6">
    <source>
        <dbReference type="RuleBase" id="RU364126"/>
    </source>
</evidence>